<dbReference type="InterPro" id="IPR045341">
    <property type="entry name" value="DUF6532"/>
</dbReference>
<proteinExistence type="predicted"/>
<keyword evidence="5" id="KW-1185">Reference proteome</keyword>
<dbReference type="Proteomes" id="UP000308199">
    <property type="component" value="Unassembled WGS sequence"/>
</dbReference>
<evidence type="ECO:0000256" key="1">
    <source>
        <dbReference type="SAM" id="Coils"/>
    </source>
</evidence>
<feature type="region of interest" description="Disordered" evidence="2">
    <location>
        <begin position="157"/>
        <end position="230"/>
    </location>
</feature>
<feature type="region of interest" description="Disordered" evidence="2">
    <location>
        <begin position="1"/>
        <end position="27"/>
    </location>
</feature>
<feature type="region of interest" description="Disordered" evidence="2">
    <location>
        <begin position="243"/>
        <end position="263"/>
    </location>
</feature>
<feature type="compositionally biased region" description="Acidic residues" evidence="2">
    <location>
        <begin position="489"/>
        <end position="500"/>
    </location>
</feature>
<evidence type="ECO:0000259" key="3">
    <source>
        <dbReference type="Pfam" id="PF20149"/>
    </source>
</evidence>
<accession>A0A4S4KLE0</accession>
<name>A0A4S4KLE0_9AGAM</name>
<keyword evidence="1" id="KW-0175">Coiled coil</keyword>
<feature type="compositionally biased region" description="Basic and acidic residues" evidence="2">
    <location>
        <begin position="475"/>
        <end position="488"/>
    </location>
</feature>
<gene>
    <name evidence="4" type="ORF">EW145_g7604</name>
</gene>
<evidence type="ECO:0000313" key="5">
    <source>
        <dbReference type="Proteomes" id="UP000308199"/>
    </source>
</evidence>
<dbReference type="OrthoDB" id="3257342at2759"/>
<sequence>MATKARKAGAPRKKEIISTPVPTSKSGRNIKASTAIKAIVMDDLEQQQHIIERKQQELKRHEKKLHRALEEEADKALDDNDDGKLLYILLNCYAKYWYRLAPCLPTTNVPTTTNAMRSTDIPASNRMVLAPMADPSKQMTPSRSMVLVPNRIVVAESNSAQQSRIASDGEDGEGDDSQLGIDDADATERLEIENDPEAVLEEDGSEVDRQKGDRVEDDLSDDAFQPEDIDIIESVSSNNNINIKGLGKRKRPQKSTLSPPTLNAKDYIEKKLPKLEDEEAMQKQGRLRSKNNDYSVKLRDTLICAEIHFRASISTIYGFPSRAQNEDFIRTSWTKAMDKIGQPFDLTKDLVAVDGLSRKSLFQHKILQQLLNAVWFKTLEHDGFALRPSFITPIIPFLTLALMVTAIQNALEEWQTGKFQKIPFSAELHAEKYCHILDEIQSLALRTKESLYVTHVLLRMARAALPADISGSGLEKPDDAKNKRNPERELDDDEGDEDNREEGKLAVQKPEIASLLVHFSISTLPLLPPPS</sequence>
<feature type="coiled-coil region" evidence="1">
    <location>
        <begin position="41"/>
        <end position="79"/>
    </location>
</feature>
<feature type="compositionally biased region" description="Acidic residues" evidence="2">
    <location>
        <begin position="193"/>
        <end position="205"/>
    </location>
</feature>
<dbReference type="AlphaFoldDB" id="A0A4S4KLE0"/>
<feature type="compositionally biased region" description="Basic residues" evidence="2">
    <location>
        <begin position="1"/>
        <end position="11"/>
    </location>
</feature>
<protein>
    <recommendedName>
        <fullName evidence="3">DUF6532 domain-containing protein</fullName>
    </recommendedName>
</protein>
<comment type="caution">
    <text evidence="4">The sequence shown here is derived from an EMBL/GenBank/DDBJ whole genome shotgun (WGS) entry which is preliminary data.</text>
</comment>
<organism evidence="4 5">
    <name type="scientific">Phellinidium pouzarii</name>
    <dbReference type="NCBI Taxonomy" id="167371"/>
    <lineage>
        <taxon>Eukaryota</taxon>
        <taxon>Fungi</taxon>
        <taxon>Dikarya</taxon>
        <taxon>Basidiomycota</taxon>
        <taxon>Agaricomycotina</taxon>
        <taxon>Agaricomycetes</taxon>
        <taxon>Hymenochaetales</taxon>
        <taxon>Hymenochaetaceae</taxon>
        <taxon>Phellinidium</taxon>
    </lineage>
</organism>
<feature type="domain" description="DUF6532" evidence="3">
    <location>
        <begin position="357"/>
        <end position="442"/>
    </location>
</feature>
<feature type="region of interest" description="Disordered" evidence="2">
    <location>
        <begin position="470"/>
        <end position="507"/>
    </location>
</feature>
<feature type="compositionally biased region" description="Acidic residues" evidence="2">
    <location>
        <begin position="215"/>
        <end position="230"/>
    </location>
</feature>
<evidence type="ECO:0000313" key="4">
    <source>
        <dbReference type="EMBL" id="THG97489.1"/>
    </source>
</evidence>
<dbReference type="EMBL" id="SGPK01000798">
    <property type="protein sequence ID" value="THG97489.1"/>
    <property type="molecule type" value="Genomic_DNA"/>
</dbReference>
<dbReference type="Pfam" id="PF20149">
    <property type="entry name" value="DUF6532"/>
    <property type="match status" value="1"/>
</dbReference>
<reference evidence="4 5" key="1">
    <citation type="submission" date="2019-02" db="EMBL/GenBank/DDBJ databases">
        <title>Genome sequencing of the rare red list fungi Phellinidium pouzarii.</title>
        <authorList>
            <person name="Buettner E."/>
            <person name="Kellner H."/>
        </authorList>
    </citation>
    <scope>NUCLEOTIDE SEQUENCE [LARGE SCALE GENOMIC DNA]</scope>
    <source>
        <strain evidence="4 5">DSM 108285</strain>
    </source>
</reference>
<evidence type="ECO:0000256" key="2">
    <source>
        <dbReference type="SAM" id="MobiDB-lite"/>
    </source>
</evidence>